<dbReference type="Gene3D" id="3.20.20.190">
    <property type="entry name" value="Phosphatidylinositol (PI) phosphodiesterase"/>
    <property type="match status" value="1"/>
</dbReference>
<dbReference type="OrthoDB" id="1046782at2759"/>
<protein>
    <recommendedName>
        <fullName evidence="1">Phosphatidylinositol-specific phospholipase C X domain-containing protein</fullName>
    </recommendedName>
</protein>
<dbReference type="KEGG" id="fpu:FPSE_11073"/>
<evidence type="ECO:0000313" key="2">
    <source>
        <dbReference type="EMBL" id="EKJ68742.1"/>
    </source>
</evidence>
<dbReference type="GO" id="GO:0006629">
    <property type="term" value="P:lipid metabolic process"/>
    <property type="evidence" value="ECO:0007669"/>
    <property type="project" value="InterPro"/>
</dbReference>
<feature type="domain" description="Phosphatidylinositol-specific phospholipase C X" evidence="1">
    <location>
        <begin position="305"/>
        <end position="458"/>
    </location>
</feature>
<dbReference type="RefSeq" id="XP_009262465.1">
    <property type="nucleotide sequence ID" value="XM_009264190.1"/>
</dbReference>
<evidence type="ECO:0000259" key="1">
    <source>
        <dbReference type="SMART" id="SM00148"/>
    </source>
</evidence>
<accession>K3V638</accession>
<organism evidence="2 3">
    <name type="scientific">Fusarium pseudograminearum (strain CS3096)</name>
    <name type="common">Wheat and barley crown-rot fungus</name>
    <dbReference type="NCBI Taxonomy" id="1028729"/>
    <lineage>
        <taxon>Eukaryota</taxon>
        <taxon>Fungi</taxon>
        <taxon>Dikarya</taxon>
        <taxon>Ascomycota</taxon>
        <taxon>Pezizomycotina</taxon>
        <taxon>Sordariomycetes</taxon>
        <taxon>Hypocreomycetidae</taxon>
        <taxon>Hypocreales</taxon>
        <taxon>Nectriaceae</taxon>
        <taxon>Fusarium</taxon>
    </lineage>
</organism>
<proteinExistence type="predicted"/>
<dbReference type="PANTHER" id="PTHR13593:SF113">
    <property type="entry name" value="SI:DKEY-266F7.9"/>
    <property type="match status" value="1"/>
</dbReference>
<dbReference type="AlphaFoldDB" id="K3V638"/>
<reference evidence="2 3" key="1">
    <citation type="journal article" date="2012" name="PLoS Pathog.">
        <title>Comparative pathogenomics reveals horizontally acquired novel virulence genes in fungi infecting cereal hosts.</title>
        <authorList>
            <person name="Gardiner D.M."/>
            <person name="McDonald M.C."/>
            <person name="Covarelli L."/>
            <person name="Solomon P.S."/>
            <person name="Rusu A.G."/>
            <person name="Marshall M."/>
            <person name="Kazan K."/>
            <person name="Chakraborty S."/>
            <person name="McDonald B.A."/>
            <person name="Manners J.M."/>
        </authorList>
    </citation>
    <scope>NUCLEOTIDE SEQUENCE [LARGE SCALE GENOMIC DNA]</scope>
    <source>
        <strain evidence="2 3">CS3096</strain>
    </source>
</reference>
<dbReference type="InterPro" id="IPR051057">
    <property type="entry name" value="PI-PLC_domain"/>
</dbReference>
<dbReference type="PROSITE" id="PS50007">
    <property type="entry name" value="PIPLC_X_DOMAIN"/>
    <property type="match status" value="1"/>
</dbReference>
<keyword evidence="3" id="KW-1185">Reference proteome</keyword>
<dbReference type="PANTHER" id="PTHR13593">
    <property type="match status" value="1"/>
</dbReference>
<dbReference type="SUPFAM" id="SSF51695">
    <property type="entry name" value="PLC-like phosphodiesterases"/>
    <property type="match status" value="1"/>
</dbReference>
<dbReference type="GeneID" id="20369690"/>
<sequence>MTGVTTACPPWSDAQHVGPGDDFSTLHKPAICEYKGEVFLCWATPNAPPNSFGWTTWLASDSGWQSQWKQQGMDNGKQQAHTSALVVFKGILYALIPWKATSGSDSGCQIWSYDGKWFNQMGEWGSTYSKATTTTITGPSGFSPNTRINESSSSNPALVIVDDTLHLFFLVSGSGRSVLDTCMNGQEPLSWIRITGDDLDESGNSGISAVSNPTSDLLWICFKTHNGEDNLICHWSRKKPSWTKSVPLGSGGVFPTKNEAALVYSNGWVYAVWNRAQNRHLLWWSRRLVHHLDPSIWMSYLASPSTSIAQMSIPGTHNSATSSWNGLFGPQNGWICCQDMSITQQLNAGIRYFDIRAGYANLQDRNNGYSEPLCVFHGKFYAGISIEDVLEYSYNWLDTHPTEGIIVQIKADGPTGTNPQNVSDDFNDLIQEKIQYWNLGETIPTMSQLRGKIQLVCRIPRPTNYNIVVDGLLQPSTQPLGINASRNWPSDTAESVEIDLFNTKSTPVKLWVEDNYSFDDNGSVALEKKKQKITDFIDLAFSSIGNSSAPTWYIGYSSYVTDWTLTSGLIPDSNLNYATEDLDGDSSMNEALEDYVKSKGGYGHPGLVGNLVMDYPNRDSGTLINSIILNNDLNLKS</sequence>
<dbReference type="Proteomes" id="UP000007978">
    <property type="component" value="Chromosome 4"/>
</dbReference>
<dbReference type="HOGENOM" id="CLU_429626_0_0_1"/>
<dbReference type="InterPro" id="IPR000909">
    <property type="entry name" value="PLipase_C_PInositol-sp_X_dom"/>
</dbReference>
<name>K3V638_FUSPC</name>
<dbReference type="EMBL" id="AFNW01000390">
    <property type="protein sequence ID" value="EKJ68742.1"/>
    <property type="molecule type" value="Genomic_DNA"/>
</dbReference>
<dbReference type="InterPro" id="IPR017946">
    <property type="entry name" value="PLC-like_Pdiesterase_TIM-brl"/>
</dbReference>
<dbReference type="SMART" id="SM00148">
    <property type="entry name" value="PLCXc"/>
    <property type="match status" value="1"/>
</dbReference>
<dbReference type="GO" id="GO:0008081">
    <property type="term" value="F:phosphoric diester hydrolase activity"/>
    <property type="evidence" value="ECO:0007669"/>
    <property type="project" value="InterPro"/>
</dbReference>
<dbReference type="Pfam" id="PF00388">
    <property type="entry name" value="PI-PLC-X"/>
    <property type="match status" value="1"/>
</dbReference>
<gene>
    <name evidence="2" type="ORF">FPSE_11073</name>
</gene>
<comment type="caution">
    <text evidence="2">The sequence shown here is derived from an EMBL/GenBank/DDBJ whole genome shotgun (WGS) entry which is preliminary data.</text>
</comment>
<evidence type="ECO:0000313" key="3">
    <source>
        <dbReference type="Proteomes" id="UP000007978"/>
    </source>
</evidence>